<dbReference type="EMBL" id="JAVYAA010000001">
    <property type="protein sequence ID" value="MDT8976047.1"/>
    <property type="molecule type" value="Genomic_DNA"/>
</dbReference>
<evidence type="ECO:0000256" key="5">
    <source>
        <dbReference type="HAMAP-Rule" id="MF_01804"/>
    </source>
</evidence>
<comment type="subunit">
    <text evidence="5">Homodimer. Homodimerization may be required to stabilize the binding of ScpA to the Smc head domains. Component of a cohesin-like complex composed of ScpA, ScpB and the Smc homodimer, in which ScpA and ScpB bind to the head domain of Smc. The presence of the three proteins is required for the association of the complex with DNA.</text>
</comment>
<keyword evidence="7" id="KW-1185">Reference proteome</keyword>
<comment type="function">
    <text evidence="5">Participates in chromosomal partition during cell division. May act via the formation of a condensin-like complex containing Smc and ScpA that pull DNA away from mid-cell into both cell halves.</text>
</comment>
<keyword evidence="1 5" id="KW-0963">Cytoplasm</keyword>
<comment type="caution">
    <text evidence="6">The sequence shown here is derived from an EMBL/GenBank/DDBJ whole genome shotgun (WGS) entry which is preliminary data.</text>
</comment>
<dbReference type="Pfam" id="PF04079">
    <property type="entry name" value="SMC_ScpB"/>
    <property type="match status" value="1"/>
</dbReference>
<dbReference type="RefSeq" id="WP_072727925.1">
    <property type="nucleotide sequence ID" value="NZ_JAVYAA010000001.1"/>
</dbReference>
<dbReference type="PANTHER" id="PTHR34298:SF2">
    <property type="entry name" value="SEGREGATION AND CONDENSATION PROTEIN B"/>
    <property type="match status" value="1"/>
</dbReference>
<dbReference type="InterPro" id="IPR005234">
    <property type="entry name" value="ScpB_csome_segregation"/>
</dbReference>
<dbReference type="PANTHER" id="PTHR34298">
    <property type="entry name" value="SEGREGATION AND CONDENSATION PROTEIN B"/>
    <property type="match status" value="1"/>
</dbReference>
<dbReference type="GO" id="GO:0005737">
    <property type="term" value="C:cytoplasm"/>
    <property type="evidence" value="ECO:0007669"/>
    <property type="project" value="UniProtKB-SubCell"/>
</dbReference>
<organism evidence="6 7">
    <name type="scientific">Paenibacillus suaedae</name>
    <dbReference type="NCBI Taxonomy" id="3077233"/>
    <lineage>
        <taxon>Bacteria</taxon>
        <taxon>Bacillati</taxon>
        <taxon>Bacillota</taxon>
        <taxon>Bacilli</taxon>
        <taxon>Bacillales</taxon>
        <taxon>Paenibacillaceae</taxon>
        <taxon>Paenibacillus</taxon>
    </lineage>
</organism>
<dbReference type="GO" id="GO:0006260">
    <property type="term" value="P:DNA replication"/>
    <property type="evidence" value="ECO:0007669"/>
    <property type="project" value="UniProtKB-UniRule"/>
</dbReference>
<dbReference type="SUPFAM" id="SSF46785">
    <property type="entry name" value="Winged helix' DNA-binding domain"/>
    <property type="match status" value="2"/>
</dbReference>
<dbReference type="Gene3D" id="1.10.10.10">
    <property type="entry name" value="Winged helix-like DNA-binding domain superfamily/Winged helix DNA-binding domain"/>
    <property type="match status" value="2"/>
</dbReference>
<dbReference type="PIRSF" id="PIRSF019345">
    <property type="entry name" value="ScpB"/>
    <property type="match status" value="1"/>
</dbReference>
<dbReference type="AlphaFoldDB" id="A0AAJ2N393"/>
<keyword evidence="4 5" id="KW-0131">Cell cycle</keyword>
<evidence type="ECO:0000313" key="7">
    <source>
        <dbReference type="Proteomes" id="UP001250538"/>
    </source>
</evidence>
<reference evidence="7" key="1">
    <citation type="submission" date="2023-09" db="EMBL/GenBank/DDBJ databases">
        <title>Paenibacillus sp. chi10 Genome sequencing and assembly.</title>
        <authorList>
            <person name="Kim I."/>
        </authorList>
    </citation>
    <scope>NUCLEOTIDE SEQUENCE [LARGE SCALE GENOMIC DNA]</scope>
    <source>
        <strain evidence="7">chi10</strain>
    </source>
</reference>
<sequence length="218" mass="24684">MDFQMLKSIIEGLLFMAGDEGLNIKQISEITEQRPEVIEEAMNDLRADFERSKRGLQIVAIAGMYELATLPEHAPYFEKMAYSPSRSSLSQAALETLSIVAYRQPITRVEIEEIRGVKSDRAIQTLTNKGLIEEVGRAEAIGRPILYGTTKSFLDYFGLATIKELPDSSAFEQMDGLEEETQLLFEKLDGRQLTIEDVKEVEEQLEAGVQHEHEEEIR</sequence>
<dbReference type="GO" id="GO:0051304">
    <property type="term" value="P:chromosome separation"/>
    <property type="evidence" value="ECO:0007669"/>
    <property type="project" value="InterPro"/>
</dbReference>
<dbReference type="GO" id="GO:0051301">
    <property type="term" value="P:cell division"/>
    <property type="evidence" value="ECO:0007669"/>
    <property type="project" value="UniProtKB-KW"/>
</dbReference>
<dbReference type="InterPro" id="IPR036390">
    <property type="entry name" value="WH_DNA-bd_sf"/>
</dbReference>
<name>A0AAJ2N393_9BACL</name>
<evidence type="ECO:0000256" key="4">
    <source>
        <dbReference type="ARBA" id="ARBA00023306"/>
    </source>
</evidence>
<dbReference type="InterPro" id="IPR036388">
    <property type="entry name" value="WH-like_DNA-bd_sf"/>
</dbReference>
<dbReference type="Proteomes" id="UP001250538">
    <property type="component" value="Unassembled WGS sequence"/>
</dbReference>
<protein>
    <recommendedName>
        <fullName evidence="5">Segregation and condensation protein B</fullName>
    </recommendedName>
</protein>
<gene>
    <name evidence="5 6" type="primary">scpB</name>
    <name evidence="6" type="ORF">RQP50_07295</name>
</gene>
<evidence type="ECO:0000256" key="2">
    <source>
        <dbReference type="ARBA" id="ARBA00022618"/>
    </source>
</evidence>
<evidence type="ECO:0000256" key="1">
    <source>
        <dbReference type="ARBA" id="ARBA00022490"/>
    </source>
</evidence>
<dbReference type="NCBIfam" id="TIGR00281">
    <property type="entry name" value="SMC-Scp complex subunit ScpB"/>
    <property type="match status" value="1"/>
</dbReference>
<evidence type="ECO:0000256" key="3">
    <source>
        <dbReference type="ARBA" id="ARBA00022829"/>
    </source>
</evidence>
<comment type="similarity">
    <text evidence="5">Belongs to the ScpB family.</text>
</comment>
<keyword evidence="3 5" id="KW-0159">Chromosome partition</keyword>
<comment type="subcellular location">
    <subcellularLocation>
        <location evidence="5">Cytoplasm</location>
    </subcellularLocation>
    <text evidence="5">Associated with two foci at the outer edges of the nucleoid region in young cells, and at four foci within both cell halves in older cells.</text>
</comment>
<keyword evidence="2 5" id="KW-0132">Cell division</keyword>
<dbReference type="HAMAP" id="MF_01804">
    <property type="entry name" value="ScpB"/>
    <property type="match status" value="1"/>
</dbReference>
<proteinExistence type="inferred from homology"/>
<evidence type="ECO:0000313" key="6">
    <source>
        <dbReference type="EMBL" id="MDT8976047.1"/>
    </source>
</evidence>
<accession>A0AAJ2N393</accession>